<dbReference type="Pfam" id="PF03773">
    <property type="entry name" value="ArsP_1"/>
    <property type="match status" value="1"/>
</dbReference>
<evidence type="ECO:0000256" key="3">
    <source>
        <dbReference type="ARBA" id="ARBA00022475"/>
    </source>
</evidence>
<evidence type="ECO:0000256" key="5">
    <source>
        <dbReference type="ARBA" id="ARBA00022989"/>
    </source>
</evidence>
<dbReference type="AlphaFoldDB" id="J0WYS2"/>
<feature type="transmembrane region" description="Helical" evidence="7">
    <location>
        <begin position="178"/>
        <end position="196"/>
    </location>
</feature>
<evidence type="ECO:0000256" key="4">
    <source>
        <dbReference type="ARBA" id="ARBA00022692"/>
    </source>
</evidence>
<dbReference type="EMBL" id="AGZS01000006">
    <property type="protein sequence ID" value="EJD64744.1"/>
    <property type="molecule type" value="Genomic_DNA"/>
</dbReference>
<evidence type="ECO:0000256" key="6">
    <source>
        <dbReference type="ARBA" id="ARBA00023136"/>
    </source>
</evidence>
<feature type="transmembrane region" description="Helical" evidence="7">
    <location>
        <begin position="58"/>
        <end position="85"/>
    </location>
</feature>
<evidence type="ECO:0000313" key="8">
    <source>
        <dbReference type="EMBL" id="EJD64744.1"/>
    </source>
</evidence>
<dbReference type="GO" id="GO:0005886">
    <property type="term" value="C:plasma membrane"/>
    <property type="evidence" value="ECO:0007669"/>
    <property type="project" value="UniProtKB-SubCell"/>
</dbReference>
<accession>J0WYS2</accession>
<dbReference type="InterPro" id="IPR005524">
    <property type="entry name" value="DUF318"/>
</dbReference>
<comment type="caution">
    <text evidence="8">The sequence shown here is derived from an EMBL/GenBank/DDBJ whole genome shotgun (WGS) entry which is preliminary data.</text>
</comment>
<evidence type="ECO:0008006" key="10">
    <source>
        <dbReference type="Google" id="ProtNLM"/>
    </source>
</evidence>
<dbReference type="RefSeq" id="WP_007148302.1">
    <property type="nucleotide sequence ID" value="NZ_AKCI01000001.1"/>
</dbReference>
<dbReference type="HOGENOM" id="CLU_039914_2_0_11"/>
<dbReference type="eggNOG" id="COG0701">
    <property type="taxonomic scope" value="Bacteria"/>
</dbReference>
<feature type="transmembrane region" description="Helical" evidence="7">
    <location>
        <begin position="289"/>
        <end position="306"/>
    </location>
</feature>
<dbReference type="InterPro" id="IPR052923">
    <property type="entry name" value="UPF0718"/>
</dbReference>
<reference evidence="8 9" key="1">
    <citation type="submission" date="2012-01" db="EMBL/GenBank/DDBJ databases">
        <title>The Genome Sequence of Scardovia wiggsiae F0424.</title>
        <authorList>
            <consortium name="The Broad Institute Genome Sequencing Platform"/>
            <person name="Earl A."/>
            <person name="Ward D."/>
            <person name="Feldgarden M."/>
            <person name="Gevers D."/>
            <person name="Izard J."/>
            <person name="Ganesan A."/>
            <person name="Baranova O.V."/>
            <person name="Blanton J.M."/>
            <person name="Tanner A.C."/>
            <person name="Mathney J."/>
            <person name="Dewhirst F.E."/>
            <person name="Young S.K."/>
            <person name="Zeng Q."/>
            <person name="Gargeya S."/>
            <person name="Fitzgerald M."/>
            <person name="Haas B."/>
            <person name="Abouelleil A."/>
            <person name="Alvarado L."/>
            <person name="Arachchi H.M."/>
            <person name="Berlin A."/>
            <person name="Chapman S.B."/>
            <person name="Gearin G."/>
            <person name="Goldberg J."/>
            <person name="Griggs A."/>
            <person name="Gujja S."/>
            <person name="Hansen M."/>
            <person name="Heiman D."/>
            <person name="Howarth C."/>
            <person name="Larimer J."/>
            <person name="Lui A."/>
            <person name="MacDonald P.J.P."/>
            <person name="McCowen C."/>
            <person name="Montmayeur A."/>
            <person name="Murphy C."/>
            <person name="Neiman D."/>
            <person name="Pearson M."/>
            <person name="Priest M."/>
            <person name="Roberts A."/>
            <person name="Saif S."/>
            <person name="Shea T."/>
            <person name="Sisk P."/>
            <person name="Stolte C."/>
            <person name="Sykes S."/>
            <person name="Wortman J."/>
            <person name="Nusbaum C."/>
            <person name="Birren B."/>
        </authorList>
    </citation>
    <scope>NUCLEOTIDE SEQUENCE [LARGE SCALE GENOMIC DNA]</scope>
    <source>
        <strain evidence="8 9">F0424</strain>
    </source>
</reference>
<sequence length="378" mass="40629">MAGTSHNPLRPSRPLRQSTVYLLFLLVLAVLVFTITQVSSSPVTGSTAVAVFNSFIGIMLQGIAFLIVGVLLSSAVRIFIPVSFFERVFGAHADNSRRSVRYVLRLASGMCAAVLCGLLLPVCDCAVIPLFASLVRKRVPLPAAVTFLLCAPVANPIVVWSTYYSFNGSWAAVLQRSGYGILVSVIVGMLFVLFPVKYDIFKKPDSHDSVNSAEADNIQGPSTGHHHKKVSEKATCTQVLTIYLEDARDEFFSVGGYLLIGTLIASALGASALTAVLKSWPHGSGTLPAGLVLLAVMMLAGFVMSVCSSSDAVIGRSFSTYIPFDSVLGFLVFGPMMDIKNVLMLQSRFNRRFIMRLVLSVAGTCFAAMAVRLVVVMI</sequence>
<feature type="transmembrane region" description="Helical" evidence="7">
    <location>
        <begin position="144"/>
        <end position="166"/>
    </location>
</feature>
<feature type="transmembrane region" description="Helical" evidence="7">
    <location>
        <begin position="20"/>
        <end position="38"/>
    </location>
</feature>
<name>J0WYS2_9BIFI</name>
<dbReference type="OrthoDB" id="9810876at2"/>
<protein>
    <recommendedName>
        <fullName evidence="10">Permease</fullName>
    </recommendedName>
</protein>
<feature type="transmembrane region" description="Helical" evidence="7">
    <location>
        <begin position="357"/>
        <end position="375"/>
    </location>
</feature>
<keyword evidence="9" id="KW-1185">Reference proteome</keyword>
<dbReference type="PANTHER" id="PTHR34184:SF4">
    <property type="entry name" value="UPF0718 PROTEIN YCGR"/>
    <property type="match status" value="1"/>
</dbReference>
<evidence type="ECO:0000256" key="7">
    <source>
        <dbReference type="SAM" id="Phobius"/>
    </source>
</evidence>
<evidence type="ECO:0000313" key="9">
    <source>
        <dbReference type="Proteomes" id="UP000006415"/>
    </source>
</evidence>
<feature type="transmembrane region" description="Helical" evidence="7">
    <location>
        <begin position="318"/>
        <end position="336"/>
    </location>
</feature>
<dbReference type="PANTHER" id="PTHR34184">
    <property type="entry name" value="UPF0718 PROTEIN YCGR"/>
    <property type="match status" value="1"/>
</dbReference>
<evidence type="ECO:0000256" key="2">
    <source>
        <dbReference type="ARBA" id="ARBA00006386"/>
    </source>
</evidence>
<organism evidence="8 9">
    <name type="scientific">Scardovia wiggsiae F0424</name>
    <dbReference type="NCBI Taxonomy" id="857290"/>
    <lineage>
        <taxon>Bacteria</taxon>
        <taxon>Bacillati</taxon>
        <taxon>Actinomycetota</taxon>
        <taxon>Actinomycetes</taxon>
        <taxon>Bifidobacteriales</taxon>
        <taxon>Bifidobacteriaceae</taxon>
        <taxon>Scardovia</taxon>
    </lineage>
</organism>
<keyword evidence="5 7" id="KW-1133">Transmembrane helix</keyword>
<comment type="similarity">
    <text evidence="2">Belongs to the UPF0718 family.</text>
</comment>
<keyword evidence="3" id="KW-1003">Cell membrane</keyword>
<dbReference type="Proteomes" id="UP000006415">
    <property type="component" value="Unassembled WGS sequence"/>
</dbReference>
<feature type="transmembrane region" description="Helical" evidence="7">
    <location>
        <begin position="254"/>
        <end position="277"/>
    </location>
</feature>
<comment type="subcellular location">
    <subcellularLocation>
        <location evidence="1">Cell membrane</location>
        <topology evidence="1">Multi-pass membrane protein</topology>
    </subcellularLocation>
</comment>
<feature type="transmembrane region" description="Helical" evidence="7">
    <location>
        <begin position="106"/>
        <end position="132"/>
    </location>
</feature>
<evidence type="ECO:0000256" key="1">
    <source>
        <dbReference type="ARBA" id="ARBA00004651"/>
    </source>
</evidence>
<dbReference type="STRING" id="857290.HMPREF9156_01239"/>
<proteinExistence type="inferred from homology"/>
<keyword evidence="6 7" id="KW-0472">Membrane</keyword>
<gene>
    <name evidence="8" type="ORF">HMPREF9156_01239</name>
</gene>
<keyword evidence="4 7" id="KW-0812">Transmembrane</keyword>